<dbReference type="Proteomes" id="UP000317835">
    <property type="component" value="Chromosome"/>
</dbReference>
<keyword evidence="6" id="KW-0449">Lipoprotein</keyword>
<sequence precursor="true">MIAPGLLPRALSIALALLVAPPGASASASAARQAVGPGDRVVLDSTDAELRIERRVVADGKIHRVYTVLQANGPWLFLEAEDVAGWARADRVIPFDRALEAATARIDSGDAAAEDYNARGLLWADRGRPDLADADFTEALRLDPEWYLPLLNRGEARLTAGRLDEAKSDLSRAAELAPLDPLPYYDRGLVLLEQRLPREAYASFGLALRVDPNHAASRFNRAAVALALGIDGAAADAEAYLALVGWYESLSPYAAILAALEHRRDGRPEQADGLISAASEHLDPESWPSPILSYLAGDLGLDDLLSAATTPDQQAEARSYAGLALTHADDPDAARPLLEWVVERSEPTRIPHLLARSTLAPLPEPTPPDAPPDPGP</sequence>
<evidence type="ECO:0000313" key="7">
    <source>
        <dbReference type="Proteomes" id="UP000317835"/>
    </source>
</evidence>
<organism evidence="6 7">
    <name type="scientific">Tautonia plasticadhaerens</name>
    <dbReference type="NCBI Taxonomy" id="2527974"/>
    <lineage>
        <taxon>Bacteria</taxon>
        <taxon>Pseudomonadati</taxon>
        <taxon>Planctomycetota</taxon>
        <taxon>Planctomycetia</taxon>
        <taxon>Isosphaerales</taxon>
        <taxon>Isosphaeraceae</taxon>
        <taxon>Tautonia</taxon>
    </lineage>
</organism>
<feature type="repeat" description="TPR" evidence="3">
    <location>
        <begin position="113"/>
        <end position="146"/>
    </location>
</feature>
<dbReference type="GO" id="GO:0046813">
    <property type="term" value="P:receptor-mediated virion attachment to host cell"/>
    <property type="evidence" value="ECO:0007669"/>
    <property type="project" value="TreeGrafter"/>
</dbReference>
<evidence type="ECO:0000256" key="3">
    <source>
        <dbReference type="PROSITE-ProRule" id="PRU00339"/>
    </source>
</evidence>
<evidence type="ECO:0000256" key="5">
    <source>
        <dbReference type="SAM" id="SignalP"/>
    </source>
</evidence>
<dbReference type="KEGG" id="tpla:ElP_27410"/>
<feature type="signal peptide" evidence="5">
    <location>
        <begin position="1"/>
        <end position="26"/>
    </location>
</feature>
<feature type="region of interest" description="Disordered" evidence="4">
    <location>
        <begin position="354"/>
        <end position="376"/>
    </location>
</feature>
<dbReference type="AlphaFoldDB" id="A0A518H200"/>
<keyword evidence="5" id="KW-0732">Signal</keyword>
<feature type="compositionally biased region" description="Pro residues" evidence="4">
    <location>
        <begin position="362"/>
        <end position="376"/>
    </location>
</feature>
<keyword evidence="1" id="KW-0677">Repeat</keyword>
<reference evidence="6 7" key="1">
    <citation type="submission" date="2019-02" db="EMBL/GenBank/DDBJ databases">
        <title>Deep-cultivation of Planctomycetes and their phenomic and genomic characterization uncovers novel biology.</title>
        <authorList>
            <person name="Wiegand S."/>
            <person name="Jogler M."/>
            <person name="Boedeker C."/>
            <person name="Pinto D."/>
            <person name="Vollmers J."/>
            <person name="Rivas-Marin E."/>
            <person name="Kohn T."/>
            <person name="Peeters S.H."/>
            <person name="Heuer A."/>
            <person name="Rast P."/>
            <person name="Oberbeckmann S."/>
            <person name="Bunk B."/>
            <person name="Jeske O."/>
            <person name="Meyerdierks A."/>
            <person name="Storesund J.E."/>
            <person name="Kallscheuer N."/>
            <person name="Luecker S."/>
            <person name="Lage O.M."/>
            <person name="Pohl T."/>
            <person name="Merkel B.J."/>
            <person name="Hornburger P."/>
            <person name="Mueller R.-W."/>
            <person name="Bruemmer F."/>
            <person name="Labrenz M."/>
            <person name="Spormann A.M."/>
            <person name="Op den Camp H."/>
            <person name="Overmann J."/>
            <person name="Amann R."/>
            <person name="Jetten M.S.M."/>
            <person name="Mascher T."/>
            <person name="Medema M.H."/>
            <person name="Devos D.P."/>
            <person name="Kaster A.-K."/>
            <person name="Ovreas L."/>
            <person name="Rohde M."/>
            <person name="Galperin M.Y."/>
            <person name="Jogler C."/>
        </authorList>
    </citation>
    <scope>NUCLEOTIDE SEQUENCE [LARGE SCALE GENOMIC DNA]</scope>
    <source>
        <strain evidence="6 7">ElP</strain>
    </source>
</reference>
<dbReference type="PANTHER" id="PTHR44858:SF1">
    <property type="entry name" value="UDP-N-ACETYLGLUCOSAMINE--PEPTIDE N-ACETYLGLUCOSAMINYLTRANSFERASE SPINDLY-RELATED"/>
    <property type="match status" value="1"/>
</dbReference>
<dbReference type="InterPro" id="IPR050498">
    <property type="entry name" value="Ycf3"/>
</dbReference>
<evidence type="ECO:0000256" key="2">
    <source>
        <dbReference type="ARBA" id="ARBA00022803"/>
    </source>
</evidence>
<dbReference type="GO" id="GO:0009279">
    <property type="term" value="C:cell outer membrane"/>
    <property type="evidence" value="ECO:0007669"/>
    <property type="project" value="TreeGrafter"/>
</dbReference>
<dbReference type="SMART" id="SM00028">
    <property type="entry name" value="TPR"/>
    <property type="match status" value="4"/>
</dbReference>
<accession>A0A518H200</accession>
<proteinExistence type="predicted"/>
<dbReference type="InterPro" id="IPR011990">
    <property type="entry name" value="TPR-like_helical_dom_sf"/>
</dbReference>
<dbReference type="Gene3D" id="1.25.40.10">
    <property type="entry name" value="Tetratricopeptide repeat domain"/>
    <property type="match status" value="2"/>
</dbReference>
<feature type="chain" id="PRO_5021872433" evidence="5">
    <location>
        <begin position="27"/>
        <end position="376"/>
    </location>
</feature>
<keyword evidence="7" id="KW-1185">Reference proteome</keyword>
<protein>
    <submittedName>
        <fullName evidence="6">Lipoprotein NlpI</fullName>
    </submittedName>
</protein>
<dbReference type="SUPFAM" id="SSF48452">
    <property type="entry name" value="TPR-like"/>
    <property type="match status" value="1"/>
</dbReference>
<evidence type="ECO:0000313" key="6">
    <source>
        <dbReference type="EMBL" id="QDV34844.1"/>
    </source>
</evidence>
<dbReference type="RefSeq" id="WP_145270031.1">
    <property type="nucleotide sequence ID" value="NZ_CP036426.1"/>
</dbReference>
<gene>
    <name evidence="6" type="ORF">ElP_27410</name>
</gene>
<name>A0A518H200_9BACT</name>
<dbReference type="EMBL" id="CP036426">
    <property type="protein sequence ID" value="QDV34844.1"/>
    <property type="molecule type" value="Genomic_DNA"/>
</dbReference>
<dbReference type="InterPro" id="IPR019734">
    <property type="entry name" value="TPR_rpt"/>
</dbReference>
<dbReference type="PROSITE" id="PS50005">
    <property type="entry name" value="TPR"/>
    <property type="match status" value="1"/>
</dbReference>
<dbReference type="OrthoDB" id="250076at2"/>
<evidence type="ECO:0000256" key="4">
    <source>
        <dbReference type="SAM" id="MobiDB-lite"/>
    </source>
</evidence>
<dbReference type="PANTHER" id="PTHR44858">
    <property type="entry name" value="TETRATRICOPEPTIDE REPEAT PROTEIN 6"/>
    <property type="match status" value="1"/>
</dbReference>
<keyword evidence="2 3" id="KW-0802">TPR repeat</keyword>
<evidence type="ECO:0000256" key="1">
    <source>
        <dbReference type="ARBA" id="ARBA00022737"/>
    </source>
</evidence>